<gene>
    <name evidence="8" type="ORF">TCM_032674</name>
</gene>
<keyword evidence="1" id="KW-0808">Transferase</keyword>
<reference evidence="8 9" key="1">
    <citation type="journal article" date="2013" name="Genome Biol.">
        <title>The genome sequence of the most widely cultivated cacao type and its use to identify candidate genes regulating pod color.</title>
        <authorList>
            <person name="Motamayor J.C."/>
            <person name="Mockaitis K."/>
            <person name="Schmutz J."/>
            <person name="Haiminen N."/>
            <person name="Iii D.L."/>
            <person name="Cornejo O."/>
            <person name="Findley S.D."/>
            <person name="Zheng P."/>
            <person name="Utro F."/>
            <person name="Royaert S."/>
            <person name="Saski C."/>
            <person name="Jenkins J."/>
            <person name="Podicheti R."/>
            <person name="Zhao M."/>
            <person name="Scheffler B.E."/>
            <person name="Stack J.C."/>
            <person name="Feltus F.A."/>
            <person name="Mustiga G.M."/>
            <person name="Amores F."/>
            <person name="Phillips W."/>
            <person name="Marelli J.P."/>
            <person name="May G.D."/>
            <person name="Shapiro H."/>
            <person name="Ma J."/>
            <person name="Bustamante C.D."/>
            <person name="Schnell R.J."/>
            <person name="Main D."/>
            <person name="Gilbert D."/>
            <person name="Parida L."/>
            <person name="Kuhn D.N."/>
        </authorList>
    </citation>
    <scope>NUCLEOTIDE SEQUENCE [LARGE SCALE GENOMIC DNA]</scope>
    <source>
        <strain evidence="9">cv. Matina 1-6</strain>
    </source>
</reference>
<evidence type="ECO:0000256" key="3">
    <source>
        <dbReference type="ARBA" id="ARBA00022722"/>
    </source>
</evidence>
<evidence type="ECO:0000313" key="8">
    <source>
        <dbReference type="EMBL" id="EOY13916.1"/>
    </source>
</evidence>
<proteinExistence type="predicted"/>
<dbReference type="PANTHER" id="PTHR34072:SF59">
    <property type="entry name" value="CCHC-TYPE INTEGRASE"/>
    <property type="match status" value="1"/>
</dbReference>
<evidence type="ECO:0000256" key="1">
    <source>
        <dbReference type="ARBA" id="ARBA00022679"/>
    </source>
</evidence>
<keyword evidence="2" id="KW-0548">Nucleotidyltransferase</keyword>
<keyword evidence="4" id="KW-0255">Endonuclease</keyword>
<organism evidence="8 9">
    <name type="scientific">Theobroma cacao</name>
    <name type="common">Cacao</name>
    <name type="synonym">Cocoa</name>
    <dbReference type="NCBI Taxonomy" id="3641"/>
    <lineage>
        <taxon>Eukaryota</taxon>
        <taxon>Viridiplantae</taxon>
        <taxon>Streptophyta</taxon>
        <taxon>Embryophyta</taxon>
        <taxon>Tracheophyta</taxon>
        <taxon>Spermatophyta</taxon>
        <taxon>Magnoliopsida</taxon>
        <taxon>eudicotyledons</taxon>
        <taxon>Gunneridae</taxon>
        <taxon>Pentapetalae</taxon>
        <taxon>rosids</taxon>
        <taxon>malvids</taxon>
        <taxon>Malvales</taxon>
        <taxon>Malvaceae</taxon>
        <taxon>Byttnerioideae</taxon>
        <taxon>Theobroma</taxon>
    </lineage>
</organism>
<dbReference type="InterPro" id="IPR043502">
    <property type="entry name" value="DNA/RNA_pol_sf"/>
</dbReference>
<keyword evidence="9" id="KW-1185">Reference proteome</keyword>
<evidence type="ECO:0000313" key="9">
    <source>
        <dbReference type="Proteomes" id="UP000026915"/>
    </source>
</evidence>
<dbReference type="GO" id="GO:0016787">
    <property type="term" value="F:hydrolase activity"/>
    <property type="evidence" value="ECO:0007669"/>
    <property type="project" value="UniProtKB-KW"/>
</dbReference>
<dbReference type="OMA" id="CVRSTQI"/>
<dbReference type="PANTHER" id="PTHR34072">
    <property type="entry name" value="ENZYMATIC POLYPROTEIN-RELATED"/>
    <property type="match status" value="1"/>
</dbReference>
<dbReference type="eggNOG" id="KOG0017">
    <property type="taxonomic scope" value="Eukaryota"/>
</dbReference>
<dbReference type="HOGENOM" id="CLU_2578705_0_0_1"/>
<dbReference type="EMBL" id="CM001885">
    <property type="protein sequence ID" value="EOY13916.1"/>
    <property type="molecule type" value="Genomic_DNA"/>
</dbReference>
<dbReference type="AlphaFoldDB" id="A0A061FA49"/>
<accession>A0A061FA49</accession>
<keyword evidence="3" id="KW-0540">Nuclease</keyword>
<dbReference type="SUPFAM" id="SSF56672">
    <property type="entry name" value="DNA/RNA polymerases"/>
    <property type="match status" value="1"/>
</dbReference>
<evidence type="ECO:0000256" key="6">
    <source>
        <dbReference type="ARBA" id="ARBA00022918"/>
    </source>
</evidence>
<feature type="domain" description="Reverse transcriptase RNase H-like" evidence="7">
    <location>
        <begin position="2"/>
        <end position="52"/>
    </location>
</feature>
<dbReference type="Pfam" id="PF17917">
    <property type="entry name" value="RT_RNaseH"/>
    <property type="match status" value="1"/>
</dbReference>
<dbReference type="InParanoid" id="A0A061FA49"/>
<dbReference type="GO" id="GO:0004519">
    <property type="term" value="F:endonuclease activity"/>
    <property type="evidence" value="ECO:0007669"/>
    <property type="project" value="UniProtKB-KW"/>
</dbReference>
<keyword evidence="5" id="KW-0378">Hydrolase</keyword>
<keyword evidence="6" id="KW-0695">RNA-directed DNA polymerase</keyword>
<dbReference type="InterPro" id="IPR041373">
    <property type="entry name" value="RT_RNaseH"/>
</dbReference>
<dbReference type="GO" id="GO:0003964">
    <property type="term" value="F:RNA-directed DNA polymerase activity"/>
    <property type="evidence" value="ECO:0007669"/>
    <property type="project" value="UniProtKB-KW"/>
</dbReference>
<evidence type="ECO:0000256" key="2">
    <source>
        <dbReference type="ARBA" id="ARBA00022695"/>
    </source>
</evidence>
<dbReference type="Proteomes" id="UP000026915">
    <property type="component" value="Chromosome 7"/>
</dbReference>
<evidence type="ECO:0000259" key="7">
    <source>
        <dbReference type="Pfam" id="PF17917"/>
    </source>
</evidence>
<evidence type="ECO:0000256" key="4">
    <source>
        <dbReference type="ARBA" id="ARBA00022759"/>
    </source>
</evidence>
<sequence length="81" mass="9233">MVYYDASRVGLECVLMQHGKVIAFASRQLKKHKKNYPTHDLEIDAIVFELKIRDITFMGRCVRSTQIIRVSNTSSSKGSQS</sequence>
<name>A0A061FA49_THECC</name>
<evidence type="ECO:0000256" key="5">
    <source>
        <dbReference type="ARBA" id="ARBA00022801"/>
    </source>
</evidence>
<dbReference type="Gramene" id="EOY13916">
    <property type="protein sequence ID" value="EOY13916"/>
    <property type="gene ID" value="TCM_032674"/>
</dbReference>
<protein>
    <recommendedName>
        <fullName evidence="7">Reverse transcriptase RNase H-like domain-containing protein</fullName>
    </recommendedName>
</protein>